<evidence type="ECO:0000256" key="1">
    <source>
        <dbReference type="SAM" id="Phobius"/>
    </source>
</evidence>
<keyword evidence="1" id="KW-0472">Membrane</keyword>
<keyword evidence="1" id="KW-0812">Transmembrane</keyword>
<sequence>MIVKKDLSGLKRKCVVVCVFLVMMFLTFAAHAQPGDPGDDDCGTSPDDECYVPLDTWVFVLVAIAFIYGMYYLHKKQKTLSA</sequence>
<keyword evidence="2" id="KW-0732">Signal</keyword>
<dbReference type="EMBL" id="JACWMY010000015">
    <property type="protein sequence ID" value="MBD1366926.1"/>
    <property type="molecule type" value="Genomic_DNA"/>
</dbReference>
<dbReference type="Proteomes" id="UP000606600">
    <property type="component" value="Unassembled WGS sequence"/>
</dbReference>
<reference evidence="3 4" key="1">
    <citation type="submission" date="2020-09" db="EMBL/GenBank/DDBJ databases">
        <title>Novel species of Mucilaginibacter isolated from a glacier on the Tibetan Plateau.</title>
        <authorList>
            <person name="Liu Q."/>
            <person name="Xin Y.-H."/>
        </authorList>
    </citation>
    <scope>NUCLEOTIDE SEQUENCE [LARGE SCALE GENOMIC DNA]</scope>
    <source>
        <strain evidence="3 4">ZT4R22</strain>
    </source>
</reference>
<name>A0ABR7WXA4_9SPHI</name>
<feature type="chain" id="PRO_5045361144" description="Secreted protein with PEP-CTERM sorting signal" evidence="2">
    <location>
        <begin position="33"/>
        <end position="82"/>
    </location>
</feature>
<feature type="signal peptide" evidence="2">
    <location>
        <begin position="1"/>
        <end position="32"/>
    </location>
</feature>
<accession>A0ABR7WXA4</accession>
<evidence type="ECO:0008006" key="5">
    <source>
        <dbReference type="Google" id="ProtNLM"/>
    </source>
</evidence>
<protein>
    <recommendedName>
        <fullName evidence="5">Secreted protein with PEP-CTERM sorting signal</fullName>
    </recommendedName>
</protein>
<proteinExistence type="predicted"/>
<evidence type="ECO:0000313" key="3">
    <source>
        <dbReference type="EMBL" id="MBD1366926.1"/>
    </source>
</evidence>
<comment type="caution">
    <text evidence="3">The sequence shown here is derived from an EMBL/GenBank/DDBJ whole genome shotgun (WGS) entry which is preliminary data.</text>
</comment>
<keyword evidence="1" id="KW-1133">Transmembrane helix</keyword>
<evidence type="ECO:0000313" key="4">
    <source>
        <dbReference type="Proteomes" id="UP000606600"/>
    </source>
</evidence>
<evidence type="ECO:0000256" key="2">
    <source>
        <dbReference type="SAM" id="SignalP"/>
    </source>
</evidence>
<keyword evidence="4" id="KW-1185">Reference proteome</keyword>
<dbReference type="RefSeq" id="WP_191191558.1">
    <property type="nucleotide sequence ID" value="NZ_JACWMY010000015.1"/>
</dbReference>
<feature type="transmembrane region" description="Helical" evidence="1">
    <location>
        <begin position="56"/>
        <end position="73"/>
    </location>
</feature>
<organism evidence="3 4">
    <name type="scientific">Mucilaginibacter pankratovii</name>
    <dbReference type="NCBI Taxonomy" id="2772110"/>
    <lineage>
        <taxon>Bacteria</taxon>
        <taxon>Pseudomonadati</taxon>
        <taxon>Bacteroidota</taxon>
        <taxon>Sphingobacteriia</taxon>
        <taxon>Sphingobacteriales</taxon>
        <taxon>Sphingobacteriaceae</taxon>
        <taxon>Mucilaginibacter</taxon>
    </lineage>
</organism>
<gene>
    <name evidence="3" type="ORF">IDJ77_24155</name>
</gene>